<evidence type="ECO:0000256" key="1">
    <source>
        <dbReference type="SAM" id="Phobius"/>
    </source>
</evidence>
<feature type="transmembrane region" description="Helical" evidence="1">
    <location>
        <begin position="12"/>
        <end position="34"/>
    </location>
</feature>
<keyword evidence="1" id="KW-0812">Transmembrane</keyword>
<dbReference type="Pfam" id="PF02681">
    <property type="entry name" value="DUF212"/>
    <property type="match status" value="1"/>
</dbReference>
<dbReference type="EMBL" id="AP018203">
    <property type="protein sequence ID" value="BAY56806.1"/>
    <property type="molecule type" value="Genomic_DNA"/>
</dbReference>
<gene>
    <name evidence="2" type="ORF">NIES2135_36460</name>
</gene>
<accession>A0A1Z4JJA1</accession>
<evidence type="ECO:0000313" key="3">
    <source>
        <dbReference type="Proteomes" id="UP000217895"/>
    </source>
</evidence>
<protein>
    <submittedName>
        <fullName evidence="2">Integral membrane protein</fullName>
    </submittedName>
</protein>
<organism evidence="2 3">
    <name type="scientific">Leptolyngbya boryana NIES-2135</name>
    <dbReference type="NCBI Taxonomy" id="1973484"/>
    <lineage>
        <taxon>Bacteria</taxon>
        <taxon>Bacillati</taxon>
        <taxon>Cyanobacteriota</taxon>
        <taxon>Cyanophyceae</taxon>
        <taxon>Leptolyngbyales</taxon>
        <taxon>Leptolyngbyaceae</taxon>
        <taxon>Leptolyngbya group</taxon>
        <taxon>Leptolyngbya</taxon>
    </lineage>
</organism>
<dbReference type="PANTHER" id="PTHR31446:SF29">
    <property type="entry name" value="ACID PHOSPHATASE_VANADIUM-DEPENDENT HALOPEROXIDASE-RELATED PROTEIN"/>
    <property type="match status" value="1"/>
</dbReference>
<dbReference type="PANTHER" id="PTHR31446">
    <property type="entry name" value="ACID PHOSPHATASE/VANADIUM-DEPENDENT HALOPEROXIDASE-RELATED PROTEIN"/>
    <property type="match status" value="1"/>
</dbReference>
<sequence>MQDFAGILDNEVLLLALVACLIAQATKLVIELIVNHKVNFRVLVETGGMPSSHSALVTALATGVGMVDGWSSTQFAIATIVAFVVMYDSQGVRQAAGKQAKILNQIMDEFFTGDHHFNEDRLKELLGHTPVQVIAGSLLGVVVCVIGEWWLGGSWRSVFAQIAGVH</sequence>
<keyword evidence="3" id="KW-1185">Reference proteome</keyword>
<dbReference type="Proteomes" id="UP000217895">
    <property type="component" value="Chromosome"/>
</dbReference>
<name>A0A1Z4JJA1_LEPBY</name>
<keyword evidence="1" id="KW-1133">Transmembrane helix</keyword>
<dbReference type="InterPro" id="IPR003832">
    <property type="entry name" value="DUF212"/>
</dbReference>
<dbReference type="AlphaFoldDB" id="A0A1Z4JJA1"/>
<proteinExistence type="predicted"/>
<feature type="transmembrane region" description="Helical" evidence="1">
    <location>
        <begin position="131"/>
        <end position="151"/>
    </location>
</feature>
<keyword evidence="1" id="KW-0472">Membrane</keyword>
<evidence type="ECO:0000313" key="2">
    <source>
        <dbReference type="EMBL" id="BAY56806.1"/>
    </source>
</evidence>
<reference evidence="2 3" key="1">
    <citation type="submission" date="2017-06" db="EMBL/GenBank/DDBJ databases">
        <title>Genome sequencing of cyanobaciteial culture collection at National Institute for Environmental Studies (NIES).</title>
        <authorList>
            <person name="Hirose Y."/>
            <person name="Shimura Y."/>
            <person name="Fujisawa T."/>
            <person name="Nakamura Y."/>
            <person name="Kawachi M."/>
        </authorList>
    </citation>
    <scope>NUCLEOTIDE SEQUENCE [LARGE SCALE GENOMIC DNA]</scope>
    <source>
        <strain evidence="2 3">NIES-2135</strain>
    </source>
</reference>